<dbReference type="Proteomes" id="UP000224003">
    <property type="component" value="Unassembled WGS sequence"/>
</dbReference>
<feature type="compositionally biased region" description="Basic and acidic residues" evidence="1">
    <location>
        <begin position="94"/>
        <end position="113"/>
    </location>
</feature>
<proteinExistence type="predicted"/>
<dbReference type="InterPro" id="IPR008893">
    <property type="entry name" value="WGR_domain"/>
</dbReference>
<organism evidence="3 4">
    <name type="scientific">Bacillus thuringiensis</name>
    <dbReference type="NCBI Taxonomy" id="1428"/>
    <lineage>
        <taxon>Bacteria</taxon>
        <taxon>Bacillati</taxon>
        <taxon>Bacillota</taxon>
        <taxon>Bacilli</taxon>
        <taxon>Bacillales</taxon>
        <taxon>Bacillaceae</taxon>
        <taxon>Bacillus</taxon>
        <taxon>Bacillus cereus group</taxon>
    </lineage>
</organism>
<gene>
    <name evidence="3" type="ORF">COJ15_31700</name>
</gene>
<dbReference type="SUPFAM" id="SSF142921">
    <property type="entry name" value="WGR domain-like"/>
    <property type="match status" value="1"/>
</dbReference>
<dbReference type="Pfam" id="PF05406">
    <property type="entry name" value="WGR"/>
    <property type="match status" value="1"/>
</dbReference>
<comment type="caution">
    <text evidence="3">The sequence shown here is derived from an EMBL/GenBank/DDBJ whole genome shotgun (WGS) entry which is preliminary data.</text>
</comment>
<protein>
    <recommendedName>
        <fullName evidence="2">WGR domain-containing protein</fullName>
    </recommendedName>
</protein>
<evidence type="ECO:0000313" key="4">
    <source>
        <dbReference type="Proteomes" id="UP000224003"/>
    </source>
</evidence>
<dbReference type="AlphaFoldDB" id="A0A9X6WHX6"/>
<feature type="domain" description="WGR" evidence="2">
    <location>
        <begin position="17"/>
        <end position="81"/>
    </location>
</feature>
<feature type="region of interest" description="Disordered" evidence="1">
    <location>
        <begin position="88"/>
        <end position="113"/>
    </location>
</feature>
<reference evidence="3 4" key="1">
    <citation type="submission" date="2017-09" db="EMBL/GenBank/DDBJ databases">
        <title>Large-scale bioinformatics analysis of Bacillus genomes uncovers conserved roles of natural products in bacterial physiology.</title>
        <authorList>
            <consortium name="Agbiome Team Llc"/>
            <person name="Bleich R.M."/>
            <person name="Grubbs K.J."/>
            <person name="Santa Maria K.C."/>
            <person name="Allen S.E."/>
            <person name="Farag S."/>
            <person name="Shank E.A."/>
            <person name="Bowers A."/>
        </authorList>
    </citation>
    <scope>NUCLEOTIDE SEQUENCE [LARGE SCALE GENOMIC DNA]</scope>
    <source>
        <strain evidence="3 4">AFS085496</strain>
    </source>
</reference>
<dbReference type="InterPro" id="IPR036930">
    <property type="entry name" value="WGR_dom_sf"/>
</dbReference>
<name>A0A9X6WHX6_BACTU</name>
<accession>A0A9X6WHX6</accession>
<dbReference type="EMBL" id="NUVX01000078">
    <property type="protein sequence ID" value="PFJ29356.1"/>
    <property type="molecule type" value="Genomic_DNA"/>
</dbReference>
<sequence>MGTTVLRKELILINFITDEYRFYNIEVESLSYNKLQVIFHHGKLGTKGTKHMKNTTSYKEAMALAYKKFYERKEKDYHEREDLMGWLGQSDTTKQNKDDVQNKSKPNTHHDSSKYRCDICNKQIKKGIYDEINKWGRGGGGWDKDKHSVTYKKVLCIECQWAHDIFKKRL</sequence>
<dbReference type="RefSeq" id="WP_098006243.1">
    <property type="nucleotide sequence ID" value="NZ_NUVX01000078.1"/>
</dbReference>
<evidence type="ECO:0000256" key="1">
    <source>
        <dbReference type="SAM" id="MobiDB-lite"/>
    </source>
</evidence>
<evidence type="ECO:0000259" key="2">
    <source>
        <dbReference type="Pfam" id="PF05406"/>
    </source>
</evidence>
<evidence type="ECO:0000313" key="3">
    <source>
        <dbReference type="EMBL" id="PFJ29356.1"/>
    </source>
</evidence>
<dbReference type="Gene3D" id="2.20.140.10">
    <property type="entry name" value="WGR domain"/>
    <property type="match status" value="1"/>
</dbReference>